<dbReference type="Proteomes" id="UP000003340">
    <property type="component" value="Unassembled WGS sequence"/>
</dbReference>
<accession>C0ECB6</accession>
<protein>
    <submittedName>
        <fullName evidence="1">Uncharacterized protein</fullName>
    </submittedName>
</protein>
<name>C0ECB6_9FIRM</name>
<gene>
    <name evidence="1" type="ORF">CLOSTMETH_01485</name>
</gene>
<keyword evidence="2" id="KW-1185">Reference proteome</keyword>
<dbReference type="EMBL" id="ACEC01000047">
    <property type="protein sequence ID" value="EEG30917.1"/>
    <property type="molecule type" value="Genomic_DNA"/>
</dbReference>
<comment type="caution">
    <text evidence="1">The sequence shown here is derived from an EMBL/GenBank/DDBJ whole genome shotgun (WGS) entry which is preliminary data.</text>
</comment>
<organism evidence="1 2">
    <name type="scientific">[Clostridium] methylpentosum DSM 5476</name>
    <dbReference type="NCBI Taxonomy" id="537013"/>
    <lineage>
        <taxon>Bacteria</taxon>
        <taxon>Bacillati</taxon>
        <taxon>Bacillota</taxon>
        <taxon>Clostridia</taxon>
        <taxon>Eubacteriales</taxon>
        <taxon>Oscillospiraceae</taxon>
        <taxon>Oscillospiraceae incertae sedis</taxon>
    </lineage>
</organism>
<dbReference type="AlphaFoldDB" id="C0ECB6"/>
<evidence type="ECO:0000313" key="2">
    <source>
        <dbReference type="Proteomes" id="UP000003340"/>
    </source>
</evidence>
<reference evidence="1 2" key="1">
    <citation type="submission" date="2009-01" db="EMBL/GenBank/DDBJ databases">
        <authorList>
            <person name="Fulton L."/>
            <person name="Clifton S."/>
            <person name="Fulton B."/>
            <person name="Xu J."/>
            <person name="Minx P."/>
            <person name="Pepin K.H."/>
            <person name="Johnson M."/>
            <person name="Bhonagiri V."/>
            <person name="Nash W.E."/>
            <person name="Mardis E.R."/>
            <person name="Wilson R.K."/>
        </authorList>
    </citation>
    <scope>NUCLEOTIDE SEQUENCE [LARGE SCALE GENOMIC DNA]</scope>
    <source>
        <strain evidence="1 2">DSM 5476</strain>
    </source>
</reference>
<sequence length="63" mass="7276">MLADWLLVDALDEEEDDALEELALLEDAASLPLHPAIILNARAHTVHRLMNFKARFIFFLRNF</sequence>
<proteinExistence type="predicted"/>
<reference evidence="1 2" key="2">
    <citation type="submission" date="2009-02" db="EMBL/GenBank/DDBJ databases">
        <title>Draft genome sequence of Clostridium methylpentosum (DSM 5476).</title>
        <authorList>
            <person name="Sudarsanam P."/>
            <person name="Ley R."/>
            <person name="Guruge J."/>
            <person name="Turnbaugh P.J."/>
            <person name="Mahowald M."/>
            <person name="Liep D."/>
            <person name="Gordon J."/>
        </authorList>
    </citation>
    <scope>NUCLEOTIDE SEQUENCE [LARGE SCALE GENOMIC DNA]</scope>
    <source>
        <strain evidence="1 2">DSM 5476</strain>
    </source>
</reference>
<evidence type="ECO:0000313" key="1">
    <source>
        <dbReference type="EMBL" id="EEG30917.1"/>
    </source>
</evidence>
<dbReference type="HOGENOM" id="CLU_2877920_0_0_9"/>